<dbReference type="Proteomes" id="UP000886998">
    <property type="component" value="Unassembled WGS sequence"/>
</dbReference>
<gene>
    <name evidence="1" type="ORF">TNIN_242321</name>
</gene>
<sequence length="73" mass="8549">MHLECLVKDIELGRFLGRIKLPDGICIRMQWNLSETTLEALLIVRDLIQFSVIKFPPTWAWTIFPSYLLRSCV</sequence>
<reference evidence="1" key="1">
    <citation type="submission" date="2020-08" db="EMBL/GenBank/DDBJ databases">
        <title>Multicomponent nature underlies the extraordinary mechanical properties of spider dragline silk.</title>
        <authorList>
            <person name="Kono N."/>
            <person name="Nakamura H."/>
            <person name="Mori M."/>
            <person name="Yoshida Y."/>
            <person name="Ohtoshi R."/>
            <person name="Malay A.D."/>
            <person name="Moran D.A.P."/>
            <person name="Tomita M."/>
            <person name="Numata K."/>
            <person name="Arakawa K."/>
        </authorList>
    </citation>
    <scope>NUCLEOTIDE SEQUENCE</scope>
</reference>
<protein>
    <submittedName>
        <fullName evidence="1">Uncharacterized protein</fullName>
    </submittedName>
</protein>
<dbReference type="EMBL" id="BMAV01022896">
    <property type="protein sequence ID" value="GFY78266.1"/>
    <property type="molecule type" value="Genomic_DNA"/>
</dbReference>
<accession>A0A8X6YS71</accession>
<evidence type="ECO:0000313" key="1">
    <source>
        <dbReference type="EMBL" id="GFY78266.1"/>
    </source>
</evidence>
<dbReference type="AlphaFoldDB" id="A0A8X6YS71"/>
<comment type="caution">
    <text evidence="1">The sequence shown here is derived from an EMBL/GenBank/DDBJ whole genome shotgun (WGS) entry which is preliminary data.</text>
</comment>
<keyword evidence="2" id="KW-1185">Reference proteome</keyword>
<organism evidence="1 2">
    <name type="scientific">Trichonephila inaurata madagascariensis</name>
    <dbReference type="NCBI Taxonomy" id="2747483"/>
    <lineage>
        <taxon>Eukaryota</taxon>
        <taxon>Metazoa</taxon>
        <taxon>Ecdysozoa</taxon>
        <taxon>Arthropoda</taxon>
        <taxon>Chelicerata</taxon>
        <taxon>Arachnida</taxon>
        <taxon>Araneae</taxon>
        <taxon>Araneomorphae</taxon>
        <taxon>Entelegynae</taxon>
        <taxon>Araneoidea</taxon>
        <taxon>Nephilidae</taxon>
        <taxon>Trichonephila</taxon>
        <taxon>Trichonephila inaurata</taxon>
    </lineage>
</organism>
<proteinExistence type="predicted"/>
<name>A0A8X6YS71_9ARAC</name>
<evidence type="ECO:0000313" key="2">
    <source>
        <dbReference type="Proteomes" id="UP000886998"/>
    </source>
</evidence>